<protein>
    <submittedName>
        <fullName evidence="5">CCHC-type domain-containing protein</fullName>
    </submittedName>
</protein>
<dbReference type="InterPro" id="IPR001878">
    <property type="entry name" value="Znf_CCHC"/>
</dbReference>
<dbReference type="Proteomes" id="UP000050741">
    <property type="component" value="Unassembled WGS sequence"/>
</dbReference>
<name>A0A183BZK2_GLOPA</name>
<proteinExistence type="predicted"/>
<dbReference type="PROSITE" id="PS50158">
    <property type="entry name" value="ZF_CCHC"/>
    <property type="match status" value="2"/>
</dbReference>
<evidence type="ECO:0000256" key="1">
    <source>
        <dbReference type="PROSITE-ProRule" id="PRU00047"/>
    </source>
</evidence>
<feature type="domain" description="CCHC-type" evidence="3">
    <location>
        <begin position="173"/>
        <end position="188"/>
    </location>
</feature>
<reference evidence="4" key="2">
    <citation type="submission" date="2014-05" db="EMBL/GenBank/DDBJ databases">
        <title>The genome and life-stage specific transcriptomes of Globodera pallida elucidate key aspects of plant parasitism by a cyst nematode.</title>
        <authorList>
            <person name="Cotton J.A."/>
            <person name="Lilley C.J."/>
            <person name="Jones L.M."/>
            <person name="Kikuchi T."/>
            <person name="Reid A.J."/>
            <person name="Thorpe P."/>
            <person name="Tsai I.J."/>
            <person name="Beasley H."/>
            <person name="Blok V."/>
            <person name="Cock P.J.A."/>
            <person name="Van den Akker S.E."/>
            <person name="Holroyd N."/>
            <person name="Hunt M."/>
            <person name="Mantelin S."/>
            <person name="Naghra H."/>
            <person name="Pain A."/>
            <person name="Palomares-Rius J.E."/>
            <person name="Zarowiecki M."/>
            <person name="Berriman M."/>
            <person name="Jones J.T."/>
            <person name="Urwin P.E."/>
        </authorList>
    </citation>
    <scope>NUCLEOTIDE SEQUENCE [LARGE SCALE GENOMIC DNA]</scope>
    <source>
        <strain evidence="4">Lindley</strain>
    </source>
</reference>
<dbReference type="GO" id="GO:0003676">
    <property type="term" value="F:nucleic acid binding"/>
    <property type="evidence" value="ECO:0007669"/>
    <property type="project" value="InterPro"/>
</dbReference>
<sequence length="303" mass="33973">MDDYNFTWPRWLKFKEQQGQESIFSMGFFDDLLLQFGKVNIFAIAGAADLVLVRNRISVIDDYAALRARCRAAWMGFHTARFPSTPPENEQGRIRDRVKSMDRIWGIINGDDQGLSVGAYLAAMDKHADLLWHAEFHAGAQEAADFEKDYPVPQPLAQRIAAQVARVGPVLGCLHCGLPGHSARACPSAGSWSTDSQGRRAKYGGKPRCFVCSNYTRDHMSVNCPLRNPASREPVDRCGNSRCDQQGRFLVANERYSSTCTRCGHPMRCWNCGEQGHRLGQCTEPRYKPPAYQGKAPREERSA</sequence>
<keyword evidence="1" id="KW-0863">Zinc-finger</keyword>
<dbReference type="AlphaFoldDB" id="A0A183BZK2"/>
<keyword evidence="1" id="KW-0862">Zinc</keyword>
<evidence type="ECO:0000313" key="4">
    <source>
        <dbReference type="Proteomes" id="UP000050741"/>
    </source>
</evidence>
<evidence type="ECO:0000313" key="5">
    <source>
        <dbReference type="WBParaSite" id="GPLIN_000604300"/>
    </source>
</evidence>
<feature type="region of interest" description="Disordered" evidence="2">
    <location>
        <begin position="284"/>
        <end position="303"/>
    </location>
</feature>
<evidence type="ECO:0000256" key="2">
    <source>
        <dbReference type="SAM" id="MobiDB-lite"/>
    </source>
</evidence>
<dbReference type="Gene3D" id="4.10.60.10">
    <property type="entry name" value="Zinc finger, CCHC-type"/>
    <property type="match status" value="1"/>
</dbReference>
<reference evidence="4" key="1">
    <citation type="submission" date="2013-12" db="EMBL/GenBank/DDBJ databases">
        <authorList>
            <person name="Aslett M."/>
        </authorList>
    </citation>
    <scope>NUCLEOTIDE SEQUENCE [LARGE SCALE GENOMIC DNA]</scope>
    <source>
        <strain evidence="4">Lindley</strain>
    </source>
</reference>
<evidence type="ECO:0000259" key="3">
    <source>
        <dbReference type="PROSITE" id="PS50158"/>
    </source>
</evidence>
<feature type="domain" description="CCHC-type" evidence="3">
    <location>
        <begin position="268"/>
        <end position="284"/>
    </location>
</feature>
<reference evidence="5" key="3">
    <citation type="submission" date="2016-06" db="UniProtKB">
        <authorList>
            <consortium name="WormBaseParasite"/>
        </authorList>
    </citation>
    <scope>IDENTIFICATION</scope>
</reference>
<keyword evidence="1" id="KW-0479">Metal-binding</keyword>
<dbReference type="WBParaSite" id="GPLIN_000604300">
    <property type="protein sequence ID" value="GPLIN_000604300"/>
    <property type="gene ID" value="GPLIN_000604300"/>
</dbReference>
<accession>A0A183BZK2</accession>
<dbReference type="SMART" id="SM00343">
    <property type="entry name" value="ZnF_C2HC"/>
    <property type="match status" value="3"/>
</dbReference>
<keyword evidence="4" id="KW-1185">Reference proteome</keyword>
<organism evidence="4 5">
    <name type="scientific">Globodera pallida</name>
    <name type="common">Potato cyst nematode worm</name>
    <name type="synonym">Heterodera pallida</name>
    <dbReference type="NCBI Taxonomy" id="36090"/>
    <lineage>
        <taxon>Eukaryota</taxon>
        <taxon>Metazoa</taxon>
        <taxon>Ecdysozoa</taxon>
        <taxon>Nematoda</taxon>
        <taxon>Chromadorea</taxon>
        <taxon>Rhabditida</taxon>
        <taxon>Tylenchina</taxon>
        <taxon>Tylenchomorpha</taxon>
        <taxon>Tylenchoidea</taxon>
        <taxon>Heteroderidae</taxon>
        <taxon>Heteroderinae</taxon>
        <taxon>Globodera</taxon>
    </lineage>
</organism>
<dbReference type="GO" id="GO:0008270">
    <property type="term" value="F:zinc ion binding"/>
    <property type="evidence" value="ECO:0007669"/>
    <property type="project" value="UniProtKB-KW"/>
</dbReference>